<keyword evidence="2" id="KW-1133">Transmembrane helix</keyword>
<dbReference type="OMA" id="VDHAKPR"/>
<keyword evidence="2" id="KW-0812">Transmembrane</keyword>
<dbReference type="EMBL" id="CYKH01001869">
    <property type="protein sequence ID" value="CUG90864.1"/>
    <property type="molecule type" value="Genomic_DNA"/>
</dbReference>
<feature type="transmembrane region" description="Helical" evidence="2">
    <location>
        <begin position="198"/>
        <end position="217"/>
    </location>
</feature>
<dbReference type="InterPro" id="IPR015940">
    <property type="entry name" value="UBA"/>
</dbReference>
<reference evidence="5" key="1">
    <citation type="submission" date="2015-09" db="EMBL/GenBank/DDBJ databases">
        <authorList>
            <consortium name="Pathogen Informatics"/>
        </authorList>
    </citation>
    <scope>NUCLEOTIDE SEQUENCE [LARGE SCALE GENOMIC DNA]</scope>
    <source>
        <strain evidence="5">Lake Konstanz</strain>
    </source>
</reference>
<dbReference type="AlphaFoldDB" id="A0A0S4JKW6"/>
<feature type="region of interest" description="Disordered" evidence="1">
    <location>
        <begin position="330"/>
        <end position="361"/>
    </location>
</feature>
<feature type="region of interest" description="Disordered" evidence="1">
    <location>
        <begin position="284"/>
        <end position="313"/>
    </location>
</feature>
<keyword evidence="2" id="KW-0472">Membrane</keyword>
<dbReference type="PROSITE" id="PS50030">
    <property type="entry name" value="UBA"/>
    <property type="match status" value="1"/>
</dbReference>
<sequence length="406" mass="43476">MLRHAPVTTACLGIVVVSSTALSSSLLSLLLAKESSSGGWSAVSSWWALRLPLSTFPVLPFAPSGWIFLCLLVFLFHSRQLERQWGSPKFLTYIAVISLIGRFAAQLVIGGLSPSSTACRLGYLLAAIVPISALATRLVTDLPAVGKSTTIFHPRIVLSAEKVVVVSAAALVIFFSPTPPIYLIADIAQGRHAKITEVVGYGPRVALCLGGIALGLLTRRASAARRRNNAGVVVPPNSAARVLNFINERISKPIVERILNFALSPLCGPVTSVEQFLPERLRQQQRNGGHNNGGVRAANGRGVGALAGDNGNDNIPQEVWDRIIREQQELNSARSPNSPGVSDQRRVFPVPGQQQQQQAQHVEVDPTKIVLLRELQLGVSDDLIAEALIVTNGDVDAAVAYLCEGH</sequence>
<evidence type="ECO:0000259" key="3">
    <source>
        <dbReference type="PROSITE" id="PS50030"/>
    </source>
</evidence>
<feature type="domain" description="UBA" evidence="3">
    <location>
        <begin position="363"/>
        <end position="405"/>
    </location>
</feature>
<keyword evidence="5" id="KW-1185">Reference proteome</keyword>
<evidence type="ECO:0000256" key="1">
    <source>
        <dbReference type="SAM" id="MobiDB-lite"/>
    </source>
</evidence>
<name>A0A0S4JKW6_BODSA</name>
<feature type="transmembrane region" description="Helical" evidence="2">
    <location>
        <begin position="56"/>
        <end position="78"/>
    </location>
</feature>
<feature type="transmembrane region" description="Helical" evidence="2">
    <location>
        <begin position="90"/>
        <end position="109"/>
    </location>
</feature>
<dbReference type="VEuPathDB" id="TriTrypDB:BSAL_29005"/>
<dbReference type="Proteomes" id="UP000051952">
    <property type="component" value="Unassembled WGS sequence"/>
</dbReference>
<feature type="transmembrane region" description="Helical" evidence="2">
    <location>
        <begin position="121"/>
        <end position="139"/>
    </location>
</feature>
<feature type="compositionally biased region" description="Low complexity" evidence="1">
    <location>
        <begin position="284"/>
        <end position="308"/>
    </location>
</feature>
<organism evidence="4 5">
    <name type="scientific">Bodo saltans</name>
    <name type="common">Flagellated protozoan</name>
    <dbReference type="NCBI Taxonomy" id="75058"/>
    <lineage>
        <taxon>Eukaryota</taxon>
        <taxon>Discoba</taxon>
        <taxon>Euglenozoa</taxon>
        <taxon>Kinetoplastea</taxon>
        <taxon>Metakinetoplastina</taxon>
        <taxon>Eubodonida</taxon>
        <taxon>Bodonidae</taxon>
        <taxon>Bodo</taxon>
    </lineage>
</organism>
<evidence type="ECO:0000313" key="4">
    <source>
        <dbReference type="EMBL" id="CUG90864.1"/>
    </source>
</evidence>
<gene>
    <name evidence="4" type="ORF">BSAL_29005</name>
</gene>
<evidence type="ECO:0000256" key="2">
    <source>
        <dbReference type="SAM" id="Phobius"/>
    </source>
</evidence>
<proteinExistence type="predicted"/>
<dbReference type="Gene3D" id="1.10.8.10">
    <property type="entry name" value="DNA helicase RuvA subunit, C-terminal domain"/>
    <property type="match status" value="1"/>
</dbReference>
<feature type="transmembrane region" description="Helical" evidence="2">
    <location>
        <begin position="160"/>
        <end position="178"/>
    </location>
</feature>
<protein>
    <submittedName>
        <fullName evidence="4">Membrane-associated protein, putative</fullName>
    </submittedName>
</protein>
<feature type="compositionally biased region" description="Polar residues" evidence="1">
    <location>
        <begin position="330"/>
        <end position="341"/>
    </location>
</feature>
<accession>A0A0S4JKW6</accession>
<evidence type="ECO:0000313" key="5">
    <source>
        <dbReference type="Proteomes" id="UP000051952"/>
    </source>
</evidence>